<feature type="chain" id="PRO_5040826253" evidence="3">
    <location>
        <begin position="19"/>
        <end position="430"/>
    </location>
</feature>
<dbReference type="PANTHER" id="PTHR43918:SF4">
    <property type="entry name" value="CARBOXYLIC ESTER HYDROLASE"/>
    <property type="match status" value="1"/>
</dbReference>
<keyword evidence="2" id="KW-0378">Hydrolase</keyword>
<dbReference type="GO" id="GO:0072330">
    <property type="term" value="P:monocarboxylic acid biosynthetic process"/>
    <property type="evidence" value="ECO:0007669"/>
    <property type="project" value="UniProtKB-ARBA"/>
</dbReference>
<dbReference type="SUPFAM" id="SSF53474">
    <property type="entry name" value="alpha/beta-Hydrolases"/>
    <property type="match status" value="1"/>
</dbReference>
<sequence length="430" mass="47492">MPSIIILILLSALHLAWAVPAQKRAVNPTVVIPKPEATVGGSMGPNNIDTFNRIFFALPPAGPLRLKPPQPIKTSQGTIQATSVAKSYPQFLLSTDEKDVPSSVISKLFNILMFQEIINSGEDCLTLDVRRPSKIKADAKLPVVVWIFGGGFEQGATKRYDGSNFVTNSVELDMPVVFVTMNHRLGGFGFLPGTEILKDGTGVVDHRFALQWVAENIAVSGGDPSKVDFWYHHELRQHCACKFSRRHKRQAIYDTVVKSAGCSGVSDTLACLCELDYTKFLNAANSVPGIMGYNSVAESYLPRPDGTVLTASLEQLVIQGKYASVPFIIGGQEDEGTIFAIYQNNVTTTEHIVDYLQSLYVFDPLRQQITDFVATYRNIQEDGSPFRTGSLYNWYPQYKRLAAILGDLSFTLIRRAFLDYAQKAKPDVPS</sequence>
<dbReference type="RefSeq" id="XP_056575308.1">
    <property type="nucleotide sequence ID" value="XM_056726736.1"/>
</dbReference>
<evidence type="ECO:0000256" key="3">
    <source>
        <dbReference type="SAM" id="SignalP"/>
    </source>
</evidence>
<name>A0A9W9RGW4_9EURO</name>
<dbReference type="GO" id="GO:0052689">
    <property type="term" value="F:carboxylic ester hydrolase activity"/>
    <property type="evidence" value="ECO:0007669"/>
    <property type="project" value="TreeGrafter"/>
</dbReference>
<dbReference type="InterPro" id="IPR050654">
    <property type="entry name" value="AChE-related_enzymes"/>
</dbReference>
<comment type="caution">
    <text evidence="5">The sequence shown here is derived from an EMBL/GenBank/DDBJ whole genome shotgun (WGS) entry which is preliminary data.</text>
</comment>
<evidence type="ECO:0000256" key="1">
    <source>
        <dbReference type="ARBA" id="ARBA00005964"/>
    </source>
</evidence>
<dbReference type="InterPro" id="IPR029058">
    <property type="entry name" value="AB_hydrolase_fold"/>
</dbReference>
<dbReference type="InterPro" id="IPR002018">
    <property type="entry name" value="CarbesteraseB"/>
</dbReference>
<evidence type="ECO:0000256" key="2">
    <source>
        <dbReference type="ARBA" id="ARBA00022801"/>
    </source>
</evidence>
<dbReference type="EMBL" id="JAPZBT010000004">
    <property type="protein sequence ID" value="KAJ5359822.1"/>
    <property type="molecule type" value="Genomic_DNA"/>
</dbReference>
<dbReference type="GO" id="GO:0017000">
    <property type="term" value="P:antibiotic biosynthetic process"/>
    <property type="evidence" value="ECO:0007669"/>
    <property type="project" value="UniProtKB-ARBA"/>
</dbReference>
<proteinExistence type="inferred from homology"/>
<reference evidence="5" key="1">
    <citation type="submission" date="2022-12" db="EMBL/GenBank/DDBJ databases">
        <authorList>
            <person name="Petersen C."/>
        </authorList>
    </citation>
    <scope>NUCLEOTIDE SEQUENCE</scope>
    <source>
        <strain evidence="5">IBT 3081</strain>
    </source>
</reference>
<organism evidence="5 6">
    <name type="scientific">Penicillium concentricum</name>
    <dbReference type="NCBI Taxonomy" id="293559"/>
    <lineage>
        <taxon>Eukaryota</taxon>
        <taxon>Fungi</taxon>
        <taxon>Dikarya</taxon>
        <taxon>Ascomycota</taxon>
        <taxon>Pezizomycotina</taxon>
        <taxon>Eurotiomycetes</taxon>
        <taxon>Eurotiomycetidae</taxon>
        <taxon>Eurotiales</taxon>
        <taxon>Aspergillaceae</taxon>
        <taxon>Penicillium</taxon>
    </lineage>
</organism>
<evidence type="ECO:0000313" key="5">
    <source>
        <dbReference type="EMBL" id="KAJ5359822.1"/>
    </source>
</evidence>
<accession>A0A9W9RGW4</accession>
<evidence type="ECO:0000259" key="4">
    <source>
        <dbReference type="Pfam" id="PF00135"/>
    </source>
</evidence>
<protein>
    <submittedName>
        <fullName evidence="5">Carboxylesterase type B</fullName>
    </submittedName>
</protein>
<keyword evidence="6" id="KW-1185">Reference proteome</keyword>
<dbReference type="OrthoDB" id="408631at2759"/>
<dbReference type="PANTHER" id="PTHR43918">
    <property type="entry name" value="ACETYLCHOLINESTERASE"/>
    <property type="match status" value="1"/>
</dbReference>
<dbReference type="Pfam" id="PF00135">
    <property type="entry name" value="COesterase"/>
    <property type="match status" value="1"/>
</dbReference>
<comment type="similarity">
    <text evidence="1">Belongs to the type-B carboxylesterase/lipase family.</text>
</comment>
<gene>
    <name evidence="5" type="ORF">N7517_009013</name>
</gene>
<evidence type="ECO:0000313" key="6">
    <source>
        <dbReference type="Proteomes" id="UP001147752"/>
    </source>
</evidence>
<keyword evidence="3" id="KW-0732">Signal</keyword>
<dbReference type="Proteomes" id="UP001147752">
    <property type="component" value="Unassembled WGS sequence"/>
</dbReference>
<dbReference type="AlphaFoldDB" id="A0A9W9RGW4"/>
<reference evidence="5" key="2">
    <citation type="journal article" date="2023" name="IMA Fungus">
        <title>Comparative genomic study of the Penicillium genus elucidates a diverse pangenome and 15 lateral gene transfer events.</title>
        <authorList>
            <person name="Petersen C."/>
            <person name="Sorensen T."/>
            <person name="Nielsen M.R."/>
            <person name="Sondergaard T.E."/>
            <person name="Sorensen J.L."/>
            <person name="Fitzpatrick D.A."/>
            <person name="Frisvad J.C."/>
            <person name="Nielsen K.L."/>
        </authorList>
    </citation>
    <scope>NUCLEOTIDE SEQUENCE</scope>
    <source>
        <strain evidence="5">IBT 3081</strain>
    </source>
</reference>
<dbReference type="Gene3D" id="3.40.50.1820">
    <property type="entry name" value="alpha/beta hydrolase"/>
    <property type="match status" value="2"/>
</dbReference>
<feature type="signal peptide" evidence="3">
    <location>
        <begin position="1"/>
        <end position="18"/>
    </location>
</feature>
<dbReference type="GeneID" id="81465919"/>
<feature type="domain" description="Carboxylesterase type B" evidence="4">
    <location>
        <begin position="46"/>
        <end position="227"/>
    </location>
</feature>